<dbReference type="Proteomes" id="UP000597617">
    <property type="component" value="Unassembled WGS sequence"/>
</dbReference>
<dbReference type="PROSITE" id="PS50005">
    <property type="entry name" value="TPR"/>
    <property type="match status" value="1"/>
</dbReference>
<evidence type="ECO:0000313" key="3">
    <source>
        <dbReference type="Proteomes" id="UP000597617"/>
    </source>
</evidence>
<keyword evidence="3" id="KW-1185">Reference proteome</keyword>
<dbReference type="Gene3D" id="1.25.40.10">
    <property type="entry name" value="Tetratricopeptide repeat domain"/>
    <property type="match status" value="1"/>
</dbReference>
<dbReference type="EMBL" id="JADQDQ010000005">
    <property type="protein sequence ID" value="MBF9238281.1"/>
    <property type="molecule type" value="Genomic_DNA"/>
</dbReference>
<evidence type="ECO:0000256" key="1">
    <source>
        <dbReference type="PROSITE-ProRule" id="PRU00339"/>
    </source>
</evidence>
<dbReference type="InterPro" id="IPR011990">
    <property type="entry name" value="TPR-like_helical_dom_sf"/>
</dbReference>
<organism evidence="2 3">
    <name type="scientific">Hymenobacter jeongseonensis</name>
    <dbReference type="NCBI Taxonomy" id="2791027"/>
    <lineage>
        <taxon>Bacteria</taxon>
        <taxon>Pseudomonadati</taxon>
        <taxon>Bacteroidota</taxon>
        <taxon>Cytophagia</taxon>
        <taxon>Cytophagales</taxon>
        <taxon>Hymenobacteraceae</taxon>
        <taxon>Hymenobacter</taxon>
    </lineage>
</organism>
<gene>
    <name evidence="2" type="ORF">I2I05_12825</name>
</gene>
<comment type="caution">
    <text evidence="2">The sequence shown here is derived from an EMBL/GenBank/DDBJ whole genome shotgun (WGS) entry which is preliminary data.</text>
</comment>
<feature type="repeat" description="TPR" evidence="1">
    <location>
        <begin position="362"/>
        <end position="395"/>
    </location>
</feature>
<accession>A0ABS0IIW4</accession>
<dbReference type="InterPro" id="IPR019734">
    <property type="entry name" value="TPR_rpt"/>
</dbReference>
<keyword evidence="1" id="KW-0802">TPR repeat</keyword>
<evidence type="ECO:0000313" key="2">
    <source>
        <dbReference type="EMBL" id="MBF9238281.1"/>
    </source>
</evidence>
<name>A0ABS0IIW4_9BACT</name>
<proteinExistence type="predicted"/>
<dbReference type="RefSeq" id="WP_196282651.1">
    <property type="nucleotide sequence ID" value="NZ_JADQDQ010000005.1"/>
</dbReference>
<evidence type="ECO:0008006" key="4">
    <source>
        <dbReference type="Google" id="ProtNLM"/>
    </source>
</evidence>
<sequence>MPNESSDSVFQLIKSLTRSEKRHFRLFANRQGSTEGLKFLQLFDAFDTAGQYDEERVLAQVPAIKKVQLANLKANLYRQLLSSLRMYHAGQNLDIQLHEQLDYARVLYNRGLYQQSLRMLERVKLTAQQAGMAHIALQALDFEKLIEAQYITRSLRGRAEQLSAEALTLVEHVSQQHKLSSLALRMYGFYLQIGHARNQADYDRLTTFFRGALENVDMSNPDFFEELYYYQAHVWYHTITQNFVACYRYAQKWVDLFERHPAMREQQTMLYLKGLHNLLIASYNLLYYSKFIKVLDTLEAFAADPDRRSNPNIDVLLFLYSYTNRINASFMRGQFTEGLAIVPPLLAHLAQFQQQLDPHRLMVFYYKIASLYFGSGDFNKAIEYLTKIIQFKESALREDIQCFARILNLIAHYEAGRDESLEYQVKSVYRFLGKMNDQQQMQVAIFQFLRSLGNMNPQELKNAFVDLKTQLTIIAANPFERRPFMYLDIISWLESKIENRSVEEIMQRKFALLK</sequence>
<protein>
    <recommendedName>
        <fullName evidence="4">Tetratricopeptide repeat protein</fullName>
    </recommendedName>
</protein>
<reference evidence="2 3" key="1">
    <citation type="submission" date="2020-11" db="EMBL/GenBank/DDBJ databases">
        <authorList>
            <person name="Kim M.K."/>
        </authorList>
    </citation>
    <scope>NUCLEOTIDE SEQUENCE [LARGE SCALE GENOMIC DNA]</scope>
    <source>
        <strain evidence="2 3">BT683</strain>
    </source>
</reference>